<dbReference type="AlphaFoldDB" id="F2UB49"/>
<reference evidence="6" key="1">
    <citation type="submission" date="2009-08" db="EMBL/GenBank/DDBJ databases">
        <title>Annotation of Salpingoeca rosetta.</title>
        <authorList>
            <consortium name="The Broad Institute Genome Sequencing Platform"/>
            <person name="Russ C."/>
            <person name="Cuomo C."/>
            <person name="Burger G."/>
            <person name="Gray M.W."/>
            <person name="Holland P.W.H."/>
            <person name="King N."/>
            <person name="Lang F.B.F."/>
            <person name="Roger A.J."/>
            <person name="Ruiz-Trillo I."/>
            <person name="Young S.K."/>
            <person name="Zeng Q."/>
            <person name="Gargeya S."/>
            <person name="Alvarado L."/>
            <person name="Berlin A."/>
            <person name="Chapman S.B."/>
            <person name="Chen Z."/>
            <person name="Freedman E."/>
            <person name="Gellesch M."/>
            <person name="Goldberg J."/>
            <person name="Griggs A."/>
            <person name="Gujja S."/>
            <person name="Heilman E."/>
            <person name="Heiman D."/>
            <person name="Howarth C."/>
            <person name="Mehta T."/>
            <person name="Neiman D."/>
            <person name="Pearson M."/>
            <person name="Roberts A."/>
            <person name="Saif S."/>
            <person name="Shea T."/>
            <person name="Shenoy N."/>
            <person name="Sisk P."/>
            <person name="Stolte C."/>
            <person name="Sykes S."/>
            <person name="White J."/>
            <person name="Yandava C."/>
            <person name="Haas B."/>
            <person name="Nusbaum C."/>
            <person name="Birren B."/>
        </authorList>
    </citation>
    <scope>NUCLEOTIDE SEQUENCE [LARGE SCALE GENOMIC DNA]</scope>
    <source>
        <strain evidence="6">ATCC 50818</strain>
    </source>
</reference>
<keyword evidence="2" id="KW-0430">Lectin</keyword>
<evidence type="ECO:0000256" key="2">
    <source>
        <dbReference type="ARBA" id="ARBA00022734"/>
    </source>
</evidence>
<keyword evidence="4" id="KW-1015">Disulfide bond</keyword>
<dbReference type="SMART" id="SM00458">
    <property type="entry name" value="RICIN"/>
    <property type="match status" value="1"/>
</dbReference>
<keyword evidence="6" id="KW-0808">Transferase</keyword>
<dbReference type="SUPFAM" id="SSF53448">
    <property type="entry name" value="Nucleotide-diphospho-sugar transferases"/>
    <property type="match status" value="1"/>
</dbReference>
<comment type="subcellular location">
    <subcellularLocation>
        <location evidence="1">Golgi apparatus membrane</location>
        <topology evidence="1">Single-pass type II membrane protein</topology>
    </subcellularLocation>
</comment>
<dbReference type="SUPFAM" id="SSF50370">
    <property type="entry name" value="Ricin B-like lectins"/>
    <property type="match status" value="1"/>
</dbReference>
<dbReference type="InterPro" id="IPR035992">
    <property type="entry name" value="Ricin_B-like_lectins"/>
</dbReference>
<dbReference type="EMBL" id="GL832967">
    <property type="protein sequence ID" value="EGD74062.1"/>
    <property type="molecule type" value="Genomic_DNA"/>
</dbReference>
<dbReference type="PROSITE" id="PS50231">
    <property type="entry name" value="RICIN_B_LECTIN"/>
    <property type="match status" value="1"/>
</dbReference>
<dbReference type="OrthoDB" id="416652at2759"/>
<name>F2UB49_SALR5</name>
<dbReference type="Proteomes" id="UP000007799">
    <property type="component" value="Unassembled WGS sequence"/>
</dbReference>
<sequence length="531" mass="57806">MRCAWRWAVAAVQLVLVLVLATYLWREHWGLDDELARATALKQHFDAWKQSTRARHTADSAALQYGALDLSQSQAVGVLRSTPDFRGNQCSNVPYDGELRASVIIIQHNEEPTTLFRTVASVLARTPMALLSDIVVVDDASQTDLSSLFDGIHVGVPVQFVRSDERLGVARARMLGVKASAGDVLVFLDAHVEVGHGWLPPLLAHVTTHPADAISPVLDAIDPASLAIRRSPAMIAGFRWDMLFKWLSIPVQHRSAAAGGDGGGGVAYPSPVLPGVVAIRGTTLEHLGGFDQGLTYWGGDNLELSFKVWMCSGRAVIHPCSRVAHMFMPQHPYLFPDGVAASYTRNILRIVEVWLDEYKPQFYGHRASHFTGVDFGDVSAQIALRSRLGCKPFSWYVQTVYPQLHVPEHHNLAWGELRCGTVCLDTMGHGDGEEVGTFGCHGLGGNQYWVLTAQGELMHGVLCLAATPTGVSLAKCALDDNPPPAQQWSYGPDKKLENKGTSLCLHLNPKGGVHMVPCAAASMVWSFSFAL</sequence>
<dbReference type="InParanoid" id="F2UB49"/>
<organism evidence="7">
    <name type="scientific">Salpingoeca rosetta (strain ATCC 50818 / BSB-021)</name>
    <dbReference type="NCBI Taxonomy" id="946362"/>
    <lineage>
        <taxon>Eukaryota</taxon>
        <taxon>Choanoflagellata</taxon>
        <taxon>Craspedida</taxon>
        <taxon>Salpingoecidae</taxon>
        <taxon>Salpingoeca</taxon>
    </lineage>
</organism>
<dbReference type="GO" id="GO:0030246">
    <property type="term" value="F:carbohydrate binding"/>
    <property type="evidence" value="ECO:0007669"/>
    <property type="project" value="UniProtKB-KW"/>
</dbReference>
<evidence type="ECO:0000313" key="6">
    <source>
        <dbReference type="EMBL" id="EGD74062.1"/>
    </source>
</evidence>
<dbReference type="GO" id="GO:0004653">
    <property type="term" value="F:polypeptide N-acetylgalactosaminyltransferase activity"/>
    <property type="evidence" value="ECO:0007669"/>
    <property type="project" value="TreeGrafter"/>
</dbReference>
<dbReference type="GO" id="GO:0000139">
    <property type="term" value="C:Golgi membrane"/>
    <property type="evidence" value="ECO:0007669"/>
    <property type="project" value="UniProtKB-SubCell"/>
</dbReference>
<proteinExistence type="predicted"/>
<dbReference type="GO" id="GO:0006493">
    <property type="term" value="P:protein O-linked glycosylation"/>
    <property type="evidence" value="ECO:0007669"/>
    <property type="project" value="TreeGrafter"/>
</dbReference>
<dbReference type="eggNOG" id="KOG3738">
    <property type="taxonomic scope" value="Eukaryota"/>
</dbReference>
<evidence type="ECO:0000256" key="4">
    <source>
        <dbReference type="ARBA" id="ARBA00023157"/>
    </source>
</evidence>
<evidence type="ECO:0000256" key="3">
    <source>
        <dbReference type="ARBA" id="ARBA00023034"/>
    </source>
</evidence>
<keyword evidence="7" id="KW-1185">Reference proteome</keyword>
<dbReference type="GeneID" id="16074200"/>
<dbReference type="InterPro" id="IPR001173">
    <property type="entry name" value="Glyco_trans_2-like"/>
</dbReference>
<gene>
    <name evidence="6" type="ORF">PTSG_05754</name>
</gene>
<evidence type="ECO:0000256" key="1">
    <source>
        <dbReference type="ARBA" id="ARBA00004323"/>
    </source>
</evidence>
<dbReference type="Pfam" id="PF00652">
    <property type="entry name" value="Ricin_B_lectin"/>
    <property type="match status" value="1"/>
</dbReference>
<dbReference type="Gene3D" id="3.90.550.10">
    <property type="entry name" value="Spore Coat Polysaccharide Biosynthesis Protein SpsA, Chain A"/>
    <property type="match status" value="1"/>
</dbReference>
<dbReference type="PANTHER" id="PTHR11675">
    <property type="entry name" value="N-ACETYLGALACTOSAMINYLTRANSFERASE"/>
    <property type="match status" value="1"/>
</dbReference>
<evidence type="ECO:0000259" key="5">
    <source>
        <dbReference type="SMART" id="SM00458"/>
    </source>
</evidence>
<protein>
    <submittedName>
        <fullName evidence="6">Polypeptide N-acetylgalactosaminyltransferase 1</fullName>
    </submittedName>
</protein>
<dbReference type="InterPro" id="IPR029044">
    <property type="entry name" value="Nucleotide-diphossugar_trans"/>
</dbReference>
<evidence type="ECO:0000313" key="7">
    <source>
        <dbReference type="Proteomes" id="UP000007799"/>
    </source>
</evidence>
<dbReference type="Gene3D" id="2.80.10.50">
    <property type="match status" value="1"/>
</dbReference>
<dbReference type="Pfam" id="PF00535">
    <property type="entry name" value="Glycos_transf_2"/>
    <property type="match status" value="1"/>
</dbReference>
<dbReference type="InterPro" id="IPR000772">
    <property type="entry name" value="Ricin_B_lectin"/>
</dbReference>
<accession>F2UB49</accession>
<dbReference type="CDD" id="cd23437">
    <property type="entry name" value="beta-trefoil_Ricin_GALNT7"/>
    <property type="match status" value="1"/>
</dbReference>
<dbReference type="KEGG" id="sre:PTSG_05754"/>
<feature type="domain" description="Ricin B lectin" evidence="5">
    <location>
        <begin position="413"/>
        <end position="528"/>
    </location>
</feature>
<keyword evidence="3" id="KW-0333">Golgi apparatus</keyword>
<dbReference type="PANTHER" id="PTHR11675:SF119">
    <property type="entry name" value="POLYPEPTIDE N-ACETYLGALACTOSAMINYLTRANSFERASE 2"/>
    <property type="match status" value="1"/>
</dbReference>
<dbReference type="RefSeq" id="XP_004993624.1">
    <property type="nucleotide sequence ID" value="XM_004993567.1"/>
</dbReference>